<evidence type="ECO:0000256" key="2">
    <source>
        <dbReference type="ARBA" id="ARBA00022676"/>
    </source>
</evidence>
<evidence type="ECO:0000256" key="4">
    <source>
        <dbReference type="ARBA" id="ARBA00023136"/>
    </source>
</evidence>
<proteinExistence type="predicted"/>
<evidence type="ECO:0000256" key="5">
    <source>
        <dbReference type="ARBA" id="ARBA00023180"/>
    </source>
</evidence>
<accession>A0A1U7Z4N3</accession>
<dbReference type="RefSeq" id="XP_010248202.2">
    <property type="nucleotide sequence ID" value="XM_010249900.2"/>
</dbReference>
<dbReference type="OrthoDB" id="191334at2759"/>
<keyword evidence="3" id="KW-0808">Transferase</keyword>
<dbReference type="GO" id="GO:0016020">
    <property type="term" value="C:membrane"/>
    <property type="evidence" value="ECO:0007669"/>
    <property type="project" value="UniProtKB-SubCell"/>
</dbReference>
<organism evidence="7 8">
    <name type="scientific">Nelumbo nucifera</name>
    <name type="common">Sacred lotus</name>
    <dbReference type="NCBI Taxonomy" id="4432"/>
    <lineage>
        <taxon>Eukaryota</taxon>
        <taxon>Viridiplantae</taxon>
        <taxon>Streptophyta</taxon>
        <taxon>Embryophyta</taxon>
        <taxon>Tracheophyta</taxon>
        <taxon>Spermatophyta</taxon>
        <taxon>Magnoliopsida</taxon>
        <taxon>Proteales</taxon>
        <taxon>Nelumbonaceae</taxon>
        <taxon>Nelumbo</taxon>
    </lineage>
</organism>
<evidence type="ECO:0000256" key="6">
    <source>
        <dbReference type="SAM" id="Phobius"/>
    </source>
</evidence>
<dbReference type="Pfam" id="PF02485">
    <property type="entry name" value="Branch"/>
    <property type="match status" value="1"/>
</dbReference>
<evidence type="ECO:0000313" key="8">
    <source>
        <dbReference type="RefSeq" id="XP_010248202.2"/>
    </source>
</evidence>
<keyword evidence="6" id="KW-0812">Transmembrane</keyword>
<evidence type="ECO:0000256" key="3">
    <source>
        <dbReference type="ARBA" id="ARBA00022679"/>
    </source>
</evidence>
<dbReference type="OMA" id="GHTCLYN"/>
<dbReference type="InParanoid" id="A0A1U7Z4N3"/>
<dbReference type="GeneID" id="104591109"/>
<keyword evidence="5" id="KW-0325">Glycoprotein</keyword>
<dbReference type="InterPro" id="IPR003406">
    <property type="entry name" value="Glyco_trans_14"/>
</dbReference>
<dbReference type="AlphaFoldDB" id="A0A1U7Z4N3"/>
<evidence type="ECO:0000256" key="1">
    <source>
        <dbReference type="ARBA" id="ARBA00004606"/>
    </source>
</evidence>
<dbReference type="PANTHER" id="PTHR31042">
    <property type="entry name" value="CORE-2/I-BRANCHING BETA-1,6-N-ACETYLGLUCOSAMINYLTRANSFERASE FAMILY PROTEIN-RELATED"/>
    <property type="match status" value="1"/>
</dbReference>
<comment type="subcellular location">
    <subcellularLocation>
        <location evidence="1">Membrane</location>
        <topology evidence="1">Single-pass type II membrane protein</topology>
    </subcellularLocation>
</comment>
<name>A0A1U7Z4N3_NELNU</name>
<dbReference type="KEGG" id="nnu:104591109"/>
<sequence length="174" mass="20279">MQPRALNVEEGKDLPATTRTTQSRVLPLRILQFFVLFLVLGIGFSVLSMYMIRYFSVQNVVTTARSSFQPCLEEPNSLERWIRPPSSLIHKMSDQELFWRASFVPRVKKYPFRRVPKIAFLFLTRGPLPLAPLWERFLKGHAGLYSIYIHSLPSYDAKFPPTSVFYRRQIPSQV</sequence>
<keyword evidence="6" id="KW-1133">Transmembrane helix</keyword>
<keyword evidence="4 6" id="KW-0472">Membrane</keyword>
<evidence type="ECO:0000313" key="7">
    <source>
        <dbReference type="Proteomes" id="UP000189703"/>
    </source>
</evidence>
<dbReference type="GO" id="GO:0016757">
    <property type="term" value="F:glycosyltransferase activity"/>
    <property type="evidence" value="ECO:0007669"/>
    <property type="project" value="UniProtKB-KW"/>
</dbReference>
<reference evidence="8" key="1">
    <citation type="submission" date="2025-08" db="UniProtKB">
        <authorList>
            <consortium name="RefSeq"/>
        </authorList>
    </citation>
    <scope>IDENTIFICATION</scope>
</reference>
<dbReference type="eggNOG" id="ENOG502QQ6S">
    <property type="taxonomic scope" value="Eukaryota"/>
</dbReference>
<dbReference type="PANTHER" id="PTHR31042:SF8">
    <property type="entry name" value="CORE-2_I-BRANCHING BETA-1,6-N-ACETYLGLUCOSAMINYLTRANSFERASE FAMILY PROTEIN"/>
    <property type="match status" value="1"/>
</dbReference>
<keyword evidence="2" id="KW-0328">Glycosyltransferase</keyword>
<dbReference type="Proteomes" id="UP000189703">
    <property type="component" value="Unplaced"/>
</dbReference>
<gene>
    <name evidence="8" type="primary">LOC104591109</name>
</gene>
<keyword evidence="7" id="KW-1185">Reference proteome</keyword>
<protein>
    <submittedName>
        <fullName evidence="8">Uncharacterized protein LOC104591109</fullName>
    </submittedName>
</protein>
<feature type="transmembrane region" description="Helical" evidence="6">
    <location>
        <begin position="30"/>
        <end position="52"/>
    </location>
</feature>
<dbReference type="InterPro" id="IPR044174">
    <property type="entry name" value="BC10-like"/>
</dbReference>